<evidence type="ECO:0000313" key="5">
    <source>
        <dbReference type="EMBL" id="BDP44075.1"/>
    </source>
</evidence>
<feature type="domain" description="GGDEF" evidence="3">
    <location>
        <begin position="203"/>
        <end position="329"/>
    </location>
</feature>
<dbReference type="SMART" id="SM00471">
    <property type="entry name" value="HDc"/>
    <property type="match status" value="1"/>
</dbReference>
<evidence type="ECO:0000256" key="1">
    <source>
        <dbReference type="SAM" id="MobiDB-lite"/>
    </source>
</evidence>
<evidence type="ECO:0000259" key="3">
    <source>
        <dbReference type="PROSITE" id="PS50887"/>
    </source>
</evidence>
<accession>A0ABN6RL89</accession>
<protein>
    <recommendedName>
        <fullName evidence="7">Diguanylate cyclase</fullName>
    </recommendedName>
</protein>
<dbReference type="CDD" id="cd00077">
    <property type="entry name" value="HDc"/>
    <property type="match status" value="1"/>
</dbReference>
<keyword evidence="2" id="KW-0812">Transmembrane</keyword>
<dbReference type="InterPro" id="IPR003607">
    <property type="entry name" value="HD/PDEase_dom"/>
</dbReference>
<dbReference type="InterPro" id="IPR052020">
    <property type="entry name" value="Cyclic_di-GMP/3'3'-cGAMP_PDE"/>
</dbReference>
<dbReference type="SUPFAM" id="SSF55781">
    <property type="entry name" value="GAF domain-like"/>
    <property type="match status" value="1"/>
</dbReference>
<dbReference type="Pfam" id="PF00990">
    <property type="entry name" value="GGDEF"/>
    <property type="match status" value="1"/>
</dbReference>
<dbReference type="InterPro" id="IPR003018">
    <property type="entry name" value="GAF"/>
</dbReference>
<dbReference type="NCBIfam" id="TIGR00254">
    <property type="entry name" value="GGDEF"/>
    <property type="match status" value="1"/>
</dbReference>
<dbReference type="Pfam" id="PF13487">
    <property type="entry name" value="HD_5"/>
    <property type="match status" value="1"/>
</dbReference>
<dbReference type="InterPro" id="IPR029787">
    <property type="entry name" value="Nucleotide_cyclase"/>
</dbReference>
<proteinExistence type="predicted"/>
<dbReference type="InterPro" id="IPR000160">
    <property type="entry name" value="GGDEF_dom"/>
</dbReference>
<keyword evidence="2" id="KW-0472">Membrane</keyword>
<dbReference type="PANTHER" id="PTHR45228:SF8">
    <property type="entry name" value="TWO-COMPONENT RESPONSE REGULATOR-RELATED"/>
    <property type="match status" value="1"/>
</dbReference>
<feature type="transmembrane region" description="Helical" evidence="2">
    <location>
        <begin position="84"/>
        <end position="104"/>
    </location>
</feature>
<dbReference type="SMART" id="SM00267">
    <property type="entry name" value="GGDEF"/>
    <property type="match status" value="1"/>
</dbReference>
<dbReference type="PANTHER" id="PTHR45228">
    <property type="entry name" value="CYCLIC DI-GMP PHOSPHODIESTERASE TM_0186-RELATED"/>
    <property type="match status" value="1"/>
</dbReference>
<reference evidence="5" key="1">
    <citation type="submission" date="2022-07" db="EMBL/GenBank/DDBJ databases">
        <title>Complete Genome Sequence of the Radioresistant Bacterium Deinococcus aetherius ST0316, Isolated from the Air Dust collected in Lower Stratosphere above Japan.</title>
        <authorList>
            <person name="Satoh K."/>
            <person name="Hagiwara K."/>
            <person name="Katsumata K."/>
            <person name="Kubo A."/>
            <person name="Yokobori S."/>
            <person name="Yamagishi A."/>
            <person name="Oono Y."/>
            <person name="Narumi I."/>
        </authorList>
    </citation>
    <scope>NUCLEOTIDE SEQUENCE</scope>
    <source>
        <strain evidence="5">ST0316</strain>
        <plasmid evidence="5">pDAETH-2</plasmid>
    </source>
</reference>
<dbReference type="InterPro" id="IPR037522">
    <property type="entry name" value="HD_GYP_dom"/>
</dbReference>
<dbReference type="Proteomes" id="UP001064971">
    <property type="component" value="Plasmid pDAETH-2"/>
</dbReference>
<dbReference type="InterPro" id="IPR043128">
    <property type="entry name" value="Rev_trsase/Diguanyl_cyclase"/>
</dbReference>
<dbReference type="PROSITE" id="PS50887">
    <property type="entry name" value="GGDEF"/>
    <property type="match status" value="1"/>
</dbReference>
<keyword evidence="6" id="KW-1185">Reference proteome</keyword>
<feature type="region of interest" description="Disordered" evidence="1">
    <location>
        <begin position="1"/>
        <end position="26"/>
    </location>
</feature>
<evidence type="ECO:0000259" key="4">
    <source>
        <dbReference type="PROSITE" id="PS51832"/>
    </source>
</evidence>
<geneLocation type="plasmid" evidence="5 6">
    <name>pDAETH-2</name>
</geneLocation>
<feature type="transmembrane region" description="Helical" evidence="2">
    <location>
        <begin position="54"/>
        <end position="72"/>
    </location>
</feature>
<gene>
    <name evidence="5" type="ORF">DAETH_40440</name>
</gene>
<feature type="domain" description="HD-GYP" evidence="4">
    <location>
        <begin position="496"/>
        <end position="689"/>
    </location>
</feature>
<keyword evidence="2" id="KW-1133">Transmembrane helix</keyword>
<name>A0ABN6RL89_9DEIO</name>
<dbReference type="SUPFAM" id="SSF55073">
    <property type="entry name" value="Nucleotide cyclase"/>
    <property type="match status" value="1"/>
</dbReference>
<organism evidence="5 6">
    <name type="scientific">Deinococcus aetherius</name>
    <dbReference type="NCBI Taxonomy" id="200252"/>
    <lineage>
        <taxon>Bacteria</taxon>
        <taxon>Thermotogati</taxon>
        <taxon>Deinococcota</taxon>
        <taxon>Deinococci</taxon>
        <taxon>Deinococcales</taxon>
        <taxon>Deinococcaceae</taxon>
        <taxon>Deinococcus</taxon>
    </lineage>
</organism>
<dbReference type="Gene3D" id="3.30.450.40">
    <property type="match status" value="1"/>
</dbReference>
<sequence length="689" mass="72265">MCERDALTLSGATRPPTMTHSAPAPAIIDPSDPVLRTGPAGPGGGLNVRLGARVAGGLLALLLLSGGLTLALRPAGEAPDHLGAALRVLLALPLVALVGGLAAVSAYMPRWVGAAQVTTVGAFALLTVVQAAGLWRGWAPAQAWVEFACVFLNVALILGWNAAARRGAERLTGALTQAAERDTLTGLLNRFGLLRWREGVGPQEATLLLFDVNGLKATNDRGGHSAGDALLQEIAQTLTRGLPPGAALSRWGGDEFVAILPGLNGAAGHEVAERVAASCAHLHPHGTPFAVGLAPLASGDGLERALAVADERMYDQKRAQQDAAAARASGAAQGSFEDLFRVLRRFTTPEAVLEGGLILALDWLGFDAAVYLVRGAGGLQVQAVNARPGEWSWPPGWPDLTVPYGAGLAGVALAQGATVWTADYPGDARALPALVASGLRSAVVTPVGDGGQPVGVLALLHFSAWRAITPDVRRGVEGVALHLGFLLLRQRSDEEVRRTFEGGLLNFGVVLEARDAETAGHTERVVSLATELGRALDLPPRQLAELRQGAYLHDIGKLAVPDAVLQKPGRLTPEEWAVMRAHPRRGFEIATRLGTLPQAALEVIRAHHERWDGGGYPDGLAGEAIPFLARVFTVVDVYDALTSERPYKSPWTPQEALAELRAQAGRQFDPRVVAVFERVLAAGEGAEAG</sequence>
<evidence type="ECO:0008006" key="7">
    <source>
        <dbReference type="Google" id="ProtNLM"/>
    </source>
</evidence>
<dbReference type="SMART" id="SM00065">
    <property type="entry name" value="GAF"/>
    <property type="match status" value="1"/>
</dbReference>
<evidence type="ECO:0000256" key="2">
    <source>
        <dbReference type="SAM" id="Phobius"/>
    </source>
</evidence>
<dbReference type="EMBL" id="AP026562">
    <property type="protein sequence ID" value="BDP44075.1"/>
    <property type="molecule type" value="Genomic_DNA"/>
</dbReference>
<dbReference type="Gene3D" id="3.30.70.270">
    <property type="match status" value="1"/>
</dbReference>
<dbReference type="CDD" id="cd01949">
    <property type="entry name" value="GGDEF"/>
    <property type="match status" value="1"/>
</dbReference>
<dbReference type="InterPro" id="IPR029016">
    <property type="entry name" value="GAF-like_dom_sf"/>
</dbReference>
<dbReference type="SUPFAM" id="SSF109604">
    <property type="entry name" value="HD-domain/PDEase-like"/>
    <property type="match status" value="1"/>
</dbReference>
<dbReference type="PROSITE" id="PS51832">
    <property type="entry name" value="HD_GYP"/>
    <property type="match status" value="1"/>
</dbReference>
<feature type="transmembrane region" description="Helical" evidence="2">
    <location>
        <begin position="141"/>
        <end position="160"/>
    </location>
</feature>
<dbReference type="Gene3D" id="1.10.3210.10">
    <property type="entry name" value="Hypothetical protein af1432"/>
    <property type="match status" value="1"/>
</dbReference>
<evidence type="ECO:0000313" key="6">
    <source>
        <dbReference type="Proteomes" id="UP001064971"/>
    </source>
</evidence>
<feature type="transmembrane region" description="Helical" evidence="2">
    <location>
        <begin position="111"/>
        <end position="135"/>
    </location>
</feature>
<dbReference type="Pfam" id="PF01590">
    <property type="entry name" value="GAF"/>
    <property type="match status" value="1"/>
</dbReference>
<keyword evidence="5" id="KW-0614">Plasmid</keyword>